<dbReference type="InterPro" id="IPR000812">
    <property type="entry name" value="TFIIB"/>
</dbReference>
<feature type="compositionally biased region" description="Basic and acidic residues" evidence="6">
    <location>
        <begin position="1"/>
        <end position="14"/>
    </location>
</feature>
<dbReference type="InterPro" id="IPR013150">
    <property type="entry name" value="TFIIB_cyclin"/>
</dbReference>
<dbReference type="PANTHER" id="PTHR11618">
    <property type="entry name" value="TRANSCRIPTION INITIATION FACTOR IIB-RELATED"/>
    <property type="match status" value="1"/>
</dbReference>
<evidence type="ECO:0000256" key="1">
    <source>
        <dbReference type="ARBA" id="ARBA00010857"/>
    </source>
</evidence>
<dbReference type="AlphaFoldDB" id="A0ABD5M6I0"/>
<accession>A0ABD5M6I0</accession>
<dbReference type="Gene3D" id="1.10.472.170">
    <property type="match status" value="1"/>
</dbReference>
<dbReference type="PRINTS" id="PR00685">
    <property type="entry name" value="TIFACTORIIB"/>
</dbReference>
<evidence type="ECO:0000256" key="6">
    <source>
        <dbReference type="SAM" id="MobiDB-lite"/>
    </source>
</evidence>
<dbReference type="SUPFAM" id="SSF47954">
    <property type="entry name" value="Cyclin-like"/>
    <property type="match status" value="2"/>
</dbReference>
<evidence type="ECO:0000256" key="2">
    <source>
        <dbReference type="ARBA" id="ARBA00013932"/>
    </source>
</evidence>
<keyword evidence="3" id="KW-0677">Repeat</keyword>
<evidence type="ECO:0000313" key="9">
    <source>
        <dbReference type="Proteomes" id="UP001567572"/>
    </source>
</evidence>
<sequence>MEERTNEERPDTDSQKSGTKRSLSSEANEGQSVTDAVSEKNRDRQHTQTTCPECQGRLRRPDDSADAVCDACGLVVPDATLDTSIERYTPSGTSDQDSRLGPSSTNLLHDKGLSTKIGWQDTDAKGNSLSGERRQQMRRLRQWNGRFQRHSSADRNLMHALGEINRMASALGVPDSARETAGVVYRRALQGGLLPGRAVESVATAALYAASRIDGTPRSLDEVSTVSRVERIRVERAYRQLSRELELEIAPTDPRSFIGRIASDVECTDATEREARRLAGVAIENGVHSGKHPVGIAAGALYAATKRCDESLRQADIAHAAEVSKMTIRNRYPEILAAADTEDV</sequence>
<name>A0ABD5M6I0_9EURY</name>
<keyword evidence="4" id="KW-0805">Transcription regulation</keyword>
<gene>
    <name evidence="8" type="ORF">ABNG04_15140</name>
</gene>
<dbReference type="Proteomes" id="UP001567572">
    <property type="component" value="Unassembled WGS sequence"/>
</dbReference>
<feature type="compositionally biased region" description="Polar residues" evidence="6">
    <location>
        <begin position="90"/>
        <end position="103"/>
    </location>
</feature>
<dbReference type="SMART" id="SM00385">
    <property type="entry name" value="CYCLIN"/>
    <property type="match status" value="2"/>
</dbReference>
<reference evidence="8 9" key="1">
    <citation type="submission" date="2024-06" db="EMBL/GenBank/DDBJ databases">
        <title>Halorubrum miltondacostae sp. nov., a potential PHA producer isolated from an inland solar saltern in Rio Maior, Portugal.</title>
        <authorList>
            <person name="Albuquerque L."/>
            <person name="Viver T."/>
            <person name="Barroso C."/>
            <person name="Claudino R."/>
            <person name="Galvan M."/>
            <person name="Simoes G."/>
            <person name="Lobo Da Cunha A."/>
            <person name="Egas C."/>
        </authorList>
    </citation>
    <scope>NUCLEOTIDE SEQUENCE [LARGE SCALE GENOMIC DNA]</scope>
    <source>
        <strain evidence="8 9">RMP-11</strain>
    </source>
</reference>
<evidence type="ECO:0000256" key="5">
    <source>
        <dbReference type="ARBA" id="ARBA00023163"/>
    </source>
</evidence>
<dbReference type="RefSeq" id="WP_371163222.1">
    <property type="nucleotide sequence ID" value="NZ_JBEDNX010000003.1"/>
</dbReference>
<proteinExistence type="inferred from homology"/>
<evidence type="ECO:0000313" key="8">
    <source>
        <dbReference type="EMBL" id="MEZ3165181.1"/>
    </source>
</evidence>
<dbReference type="Gene3D" id="1.10.472.10">
    <property type="entry name" value="Cyclin-like"/>
    <property type="match status" value="1"/>
</dbReference>
<dbReference type="PROSITE" id="PS00782">
    <property type="entry name" value="TFIIB"/>
    <property type="match status" value="2"/>
</dbReference>
<feature type="compositionally biased region" description="Polar residues" evidence="6">
    <location>
        <begin position="15"/>
        <end position="35"/>
    </location>
</feature>
<evidence type="ECO:0000256" key="4">
    <source>
        <dbReference type="ARBA" id="ARBA00023015"/>
    </source>
</evidence>
<keyword evidence="9" id="KW-1185">Reference proteome</keyword>
<dbReference type="GO" id="GO:0008270">
    <property type="term" value="F:zinc ion binding"/>
    <property type="evidence" value="ECO:0007669"/>
    <property type="project" value="UniProtKB-KW"/>
</dbReference>
<feature type="domain" description="Cyclin-like" evidence="7">
    <location>
        <begin position="256"/>
        <end position="337"/>
    </location>
</feature>
<dbReference type="InterPro" id="IPR023486">
    <property type="entry name" value="TFIIB_CS"/>
</dbReference>
<comment type="caution">
    <text evidence="8">The sequence shown here is derived from an EMBL/GenBank/DDBJ whole genome shotgun (WGS) entry which is preliminary data.</text>
</comment>
<dbReference type="Pfam" id="PF00382">
    <property type="entry name" value="TFIIB"/>
    <property type="match status" value="2"/>
</dbReference>
<dbReference type="InterPro" id="IPR013763">
    <property type="entry name" value="Cyclin-like_dom"/>
</dbReference>
<feature type="region of interest" description="Disordered" evidence="6">
    <location>
        <begin position="83"/>
        <end position="103"/>
    </location>
</feature>
<evidence type="ECO:0000259" key="7">
    <source>
        <dbReference type="SMART" id="SM00385"/>
    </source>
</evidence>
<dbReference type="InterPro" id="IPR036915">
    <property type="entry name" value="Cyclin-like_sf"/>
</dbReference>
<dbReference type="SUPFAM" id="SSF57783">
    <property type="entry name" value="Zinc beta-ribbon"/>
    <property type="match status" value="1"/>
</dbReference>
<dbReference type="PANTHER" id="PTHR11618:SF13">
    <property type="entry name" value="TRANSCRIPTION INITIATION FACTOR IIB"/>
    <property type="match status" value="1"/>
</dbReference>
<comment type="similarity">
    <text evidence="1">Belongs to the TFIIB family.</text>
</comment>
<protein>
    <recommendedName>
        <fullName evidence="2">Transcription initiation factor IIB</fullName>
    </recommendedName>
</protein>
<feature type="domain" description="Cyclin-like" evidence="7">
    <location>
        <begin position="162"/>
        <end position="243"/>
    </location>
</feature>
<feature type="region of interest" description="Disordered" evidence="6">
    <location>
        <begin position="1"/>
        <end position="62"/>
    </location>
</feature>
<keyword evidence="5" id="KW-0804">Transcription</keyword>
<organism evidence="8 9">
    <name type="scientific">Halorubrum miltondacostae</name>
    <dbReference type="NCBI Taxonomy" id="3076378"/>
    <lineage>
        <taxon>Archaea</taxon>
        <taxon>Methanobacteriati</taxon>
        <taxon>Methanobacteriota</taxon>
        <taxon>Stenosarchaea group</taxon>
        <taxon>Halobacteria</taxon>
        <taxon>Halobacteriales</taxon>
        <taxon>Haloferacaceae</taxon>
        <taxon>Halorubrum</taxon>
    </lineage>
</organism>
<dbReference type="EMBL" id="JBEDNY010000006">
    <property type="protein sequence ID" value="MEZ3165181.1"/>
    <property type="molecule type" value="Genomic_DNA"/>
</dbReference>
<feature type="compositionally biased region" description="Basic and acidic residues" evidence="6">
    <location>
        <begin position="37"/>
        <end position="46"/>
    </location>
</feature>
<evidence type="ECO:0000256" key="3">
    <source>
        <dbReference type="ARBA" id="ARBA00022737"/>
    </source>
</evidence>